<evidence type="ECO:0000313" key="1">
    <source>
        <dbReference type="EMBL" id="GAA0635318.1"/>
    </source>
</evidence>
<evidence type="ECO:0000313" key="2">
    <source>
        <dbReference type="Proteomes" id="UP001500957"/>
    </source>
</evidence>
<proteinExistence type="predicted"/>
<protein>
    <submittedName>
        <fullName evidence="1">Uncharacterized protein</fullName>
    </submittedName>
</protein>
<sequence length="82" mass="8749">MAPTPRSRADMVAVLSTEFPALDAETVAHAVDHAVHVAQQLNGGSEDLVWVRAGVLARDHLDVAVHRARRGIELPPEAPLAV</sequence>
<keyword evidence="2" id="KW-1185">Reference proteome</keyword>
<dbReference type="Proteomes" id="UP001500957">
    <property type="component" value="Unassembled WGS sequence"/>
</dbReference>
<comment type="caution">
    <text evidence="1">The sequence shown here is derived from an EMBL/GenBank/DDBJ whole genome shotgun (WGS) entry which is preliminary data.</text>
</comment>
<name>A0ABN1HA69_9ACTN</name>
<dbReference type="RefSeq" id="WP_344608929.1">
    <property type="nucleotide sequence ID" value="NZ_BAAAHE010000048.1"/>
</dbReference>
<dbReference type="EMBL" id="BAAAHE010000048">
    <property type="protein sequence ID" value="GAA0635318.1"/>
    <property type="molecule type" value="Genomic_DNA"/>
</dbReference>
<organism evidence="1 2">
    <name type="scientific">Sporichthya brevicatena</name>
    <dbReference type="NCBI Taxonomy" id="171442"/>
    <lineage>
        <taxon>Bacteria</taxon>
        <taxon>Bacillati</taxon>
        <taxon>Actinomycetota</taxon>
        <taxon>Actinomycetes</taxon>
        <taxon>Sporichthyales</taxon>
        <taxon>Sporichthyaceae</taxon>
        <taxon>Sporichthya</taxon>
    </lineage>
</organism>
<reference evidence="1 2" key="1">
    <citation type="journal article" date="2019" name="Int. J. Syst. Evol. Microbiol.">
        <title>The Global Catalogue of Microorganisms (GCM) 10K type strain sequencing project: providing services to taxonomists for standard genome sequencing and annotation.</title>
        <authorList>
            <consortium name="The Broad Institute Genomics Platform"/>
            <consortium name="The Broad Institute Genome Sequencing Center for Infectious Disease"/>
            <person name="Wu L."/>
            <person name="Ma J."/>
        </authorList>
    </citation>
    <scope>NUCLEOTIDE SEQUENCE [LARGE SCALE GENOMIC DNA]</scope>
    <source>
        <strain evidence="1 2">JCM 10671</strain>
    </source>
</reference>
<gene>
    <name evidence="1" type="ORF">GCM10009547_44380</name>
</gene>
<accession>A0ABN1HA69</accession>